<feature type="region of interest" description="Disordered" evidence="2">
    <location>
        <begin position="365"/>
        <end position="452"/>
    </location>
</feature>
<keyword evidence="1" id="KW-0175">Coiled coil</keyword>
<keyword evidence="4" id="KW-1185">Reference proteome</keyword>
<accession>A0A9W4UA38</accession>
<comment type="caution">
    <text evidence="3">The sequence shown here is derived from an EMBL/GenBank/DDBJ whole genome shotgun (WGS) entry which is preliminary data.</text>
</comment>
<evidence type="ECO:0000313" key="4">
    <source>
        <dbReference type="Proteomes" id="UP001152607"/>
    </source>
</evidence>
<dbReference type="Proteomes" id="UP001152607">
    <property type="component" value="Unassembled WGS sequence"/>
</dbReference>
<protein>
    <submittedName>
        <fullName evidence="3">Uncharacterized protein</fullName>
    </submittedName>
</protein>
<evidence type="ECO:0000256" key="1">
    <source>
        <dbReference type="SAM" id="Coils"/>
    </source>
</evidence>
<dbReference type="EMBL" id="CAOQHR010000003">
    <property type="protein sequence ID" value="CAI6332453.1"/>
    <property type="molecule type" value="Genomic_DNA"/>
</dbReference>
<feature type="compositionally biased region" description="Polar residues" evidence="2">
    <location>
        <begin position="368"/>
        <end position="377"/>
    </location>
</feature>
<sequence length="564" mass="62015">MADFNNFIPKEPSVECTSSEEDHGSGSSPGTEAQGMAALKQKVVAMERAAKLSDERFKKWKEAEHQVRRLTRENKHYEDVISGQQTKFNSENKMREDRHQSELVGVNEYVCDIRLELASTKRELAKVNQELKTFKTYHEGKMSTLANDYTINLNEQRTRSVEQAKEVKWAHEANNKRMKEGYEASIQQLRQQVSAAQANAGSAAAATHTKELQAVKAQHEKKFQSLSEEYKKSVLKERAESEKKLAQTKLDHDSEMQKMRKKFTEHLQNLSQQNELFRRQLALKGVMVPSPGQMLHMNGAGSPQVPGVPNQNVGKNNVGQNNVGKNIIGQNIAGHNNVSQGKIGLNQSFSASPVQFSGQQVPGMVQTPYLQTGPNTLKRQRSDSDAQGPQNPSVRQRTESYVPAKESPKFSGSASPRVVQSQLNGSAMLKSNSQGPLPSTPQQTPATPNMSTDVQRAQAVLSLPRNEQIATIKNLAKGHAQRMILQGNRVEVANGVLRDEPAAMQWAMGVVFRGLRQTAGLDGFNISAVGAANGDGETGDGLPAPIEQMGWHSVGFPGGHQGQQ</sequence>
<organism evidence="3 4">
    <name type="scientific">Periconia digitata</name>
    <dbReference type="NCBI Taxonomy" id="1303443"/>
    <lineage>
        <taxon>Eukaryota</taxon>
        <taxon>Fungi</taxon>
        <taxon>Dikarya</taxon>
        <taxon>Ascomycota</taxon>
        <taxon>Pezizomycotina</taxon>
        <taxon>Dothideomycetes</taxon>
        <taxon>Pleosporomycetidae</taxon>
        <taxon>Pleosporales</taxon>
        <taxon>Massarineae</taxon>
        <taxon>Periconiaceae</taxon>
        <taxon>Periconia</taxon>
    </lineage>
</organism>
<feature type="region of interest" description="Disordered" evidence="2">
    <location>
        <begin position="1"/>
        <end position="37"/>
    </location>
</feature>
<proteinExistence type="predicted"/>
<feature type="coiled-coil region" evidence="1">
    <location>
        <begin position="179"/>
        <end position="229"/>
    </location>
</feature>
<dbReference type="AlphaFoldDB" id="A0A9W4UA38"/>
<evidence type="ECO:0000256" key="2">
    <source>
        <dbReference type="SAM" id="MobiDB-lite"/>
    </source>
</evidence>
<evidence type="ECO:0000313" key="3">
    <source>
        <dbReference type="EMBL" id="CAI6332453.1"/>
    </source>
</evidence>
<gene>
    <name evidence="3" type="ORF">PDIGIT_LOCUS5478</name>
</gene>
<feature type="compositionally biased region" description="Polar residues" evidence="2">
    <location>
        <begin position="385"/>
        <end position="395"/>
    </location>
</feature>
<reference evidence="3" key="1">
    <citation type="submission" date="2023-01" db="EMBL/GenBank/DDBJ databases">
        <authorList>
            <person name="Van Ghelder C."/>
            <person name="Rancurel C."/>
        </authorList>
    </citation>
    <scope>NUCLEOTIDE SEQUENCE</scope>
    <source>
        <strain evidence="3">CNCM I-4278</strain>
    </source>
</reference>
<name>A0A9W4UA38_9PLEO</name>
<feature type="compositionally biased region" description="Polar residues" evidence="2">
    <location>
        <begin position="410"/>
        <end position="452"/>
    </location>
</feature>